<reference evidence="1" key="1">
    <citation type="journal article" date="2020" name="Microbiol. Resour. Announc.">
        <title>Complete Genome Sequence of Moraxella osloensis Strain YV1, Isolated from an Australian Wastewater Treatment Plant.</title>
        <authorList>
            <person name="Batinovic S."/>
            <person name="Rice D.T.F."/>
            <person name="Seviour R.J."/>
            <person name="Petrovski S."/>
        </authorList>
    </citation>
    <scope>NUCLEOTIDE SEQUENCE</scope>
    <source>
        <strain evidence="1">YV1</strain>
    </source>
</reference>
<protein>
    <recommendedName>
        <fullName evidence="2">Protein YibB</fullName>
    </recommendedName>
</protein>
<accession>A0A6P1KLE3</accession>
<dbReference type="Pfam" id="PF09612">
    <property type="entry name" value="HtrL_YibB"/>
    <property type="match status" value="1"/>
</dbReference>
<name>A0A6P1KLE3_FAUOS</name>
<evidence type="ECO:0000313" key="1">
    <source>
        <dbReference type="EMBL" id="QHG09225.1"/>
    </source>
</evidence>
<dbReference type="InterPro" id="IPR011735">
    <property type="entry name" value="WlaTC/HtrL_glycosyltransf"/>
</dbReference>
<gene>
    <name evidence="1" type="ORF">GSF12_04605</name>
</gene>
<sequence length="284" mass="33204">MDKNKISLVTMFFDIGRGDWSIENGHAPHLHRNNDKYFEYFSNLAKLENDLTVFTSQEFESRIRQLRQDRPTNIVVLDIDKKFKNLLGLIRSIQKNPKFIQNIPEHQLENPEYWSPKYVLITNLKTFFINHAIKKGLTSHTQIAWVDFGYCRDENVLGNINYWSYAFDPKYLHFFTIKPPYYLGIVKNPHFPHTVAAAYEAIYQNKATIIGGVIVGTSTTWQTFYQYIVQTQKKLLANTIVDDDQGIFVLTRMYCKKLIKLHFLGRGNWFGVFKNFSNHSGTDA</sequence>
<dbReference type="EMBL" id="CP047226">
    <property type="protein sequence ID" value="QHG09225.1"/>
    <property type="molecule type" value="Genomic_DNA"/>
</dbReference>
<dbReference type="AlphaFoldDB" id="A0A6P1KLE3"/>
<proteinExistence type="predicted"/>
<evidence type="ECO:0008006" key="2">
    <source>
        <dbReference type="Google" id="ProtNLM"/>
    </source>
</evidence>
<organism evidence="1">
    <name type="scientific">Faucicola osloensis</name>
    <name type="common">Moraxella osloensis</name>
    <dbReference type="NCBI Taxonomy" id="34062"/>
    <lineage>
        <taxon>Bacteria</taxon>
        <taxon>Pseudomonadati</taxon>
        <taxon>Pseudomonadota</taxon>
        <taxon>Gammaproteobacteria</taxon>
        <taxon>Moraxellales</taxon>
        <taxon>Moraxellaceae</taxon>
        <taxon>Faucicola</taxon>
    </lineage>
</organism>